<keyword evidence="5" id="KW-1185">Reference proteome</keyword>
<dbReference type="GeneID" id="61933037"/>
<evidence type="ECO:0000256" key="2">
    <source>
        <dbReference type="SAM" id="MobiDB-lite"/>
    </source>
</evidence>
<proteinExistence type="inferred from homology"/>
<evidence type="ECO:0000259" key="3">
    <source>
        <dbReference type="Pfam" id="PF04809"/>
    </source>
</evidence>
<sequence>MIGTQSILPPGFGPGSHGEEDRLDYLPMPREMHTFERPSLPEPEQLDSHPIALALLERLQEALTAYRIGEQSRVIGLDRQPKADLKLLQQILGEGEVAIQVGGQRPVRIQETVLAGVWWVQLQVGLGEVVGQWLEVADIPALVRRRAFAEARWPRLGATLPDDLLNAGPVLVELLEAAKQHAEHASATPHVINLSLLPFSAEDQRFLAEQLGEGPVTVLSRGYGNCRIASTATPGIWRVQYFNSTDRLILDTLEVTAIPQAACAAQEDIDDSAERLREIREALE</sequence>
<dbReference type="AlphaFoldDB" id="A0A0C4WRG2"/>
<dbReference type="Gene3D" id="3.30.1370.140">
    <property type="entry name" value="HupH hydrogenase expression protein, C-terminal domain"/>
    <property type="match status" value="2"/>
</dbReference>
<dbReference type="SMR" id="A0A0C4WRG2"/>
<dbReference type="KEGG" id="acx:Achr_39150"/>
<evidence type="ECO:0000313" key="4">
    <source>
        <dbReference type="EMBL" id="AJE23301.1"/>
    </source>
</evidence>
<evidence type="ECO:0000313" key="5">
    <source>
        <dbReference type="Proteomes" id="UP000068210"/>
    </source>
</evidence>
<keyword evidence="4" id="KW-0371">Homeobox</keyword>
<evidence type="ECO:0000256" key="1">
    <source>
        <dbReference type="ARBA" id="ARBA00010832"/>
    </source>
</evidence>
<comment type="similarity">
    <text evidence="1">Belongs to the HupH/HyaF family.</text>
</comment>
<dbReference type="InterPro" id="IPR038527">
    <property type="entry name" value="HupH_C_sf"/>
</dbReference>
<dbReference type="STRING" id="1328314.Achr_39150"/>
<dbReference type="InterPro" id="IPR006894">
    <property type="entry name" value="HupH_Hydgase_express_prot_C"/>
</dbReference>
<dbReference type="Pfam" id="PF04809">
    <property type="entry name" value="HupH_C"/>
    <property type="match status" value="2"/>
</dbReference>
<dbReference type="RefSeq" id="WP_039806918.1">
    <property type="nucleotide sequence ID" value="NZ_CP010415.1"/>
</dbReference>
<name>A0A0C4WRG2_9GAMM</name>
<dbReference type="HOGENOM" id="CLU_079566_0_0_6"/>
<feature type="domain" description="HupH hydrogenase expression protein C-terminal" evidence="3">
    <location>
        <begin position="52"/>
        <end position="144"/>
    </location>
</feature>
<accession>A0A0C4WRG2</accession>
<protein>
    <submittedName>
        <fullName evidence="4">Hydrogenase expression/formation protein HoxQ</fullName>
    </submittedName>
</protein>
<dbReference type="Proteomes" id="UP000068210">
    <property type="component" value="Chromosome"/>
</dbReference>
<feature type="region of interest" description="Disordered" evidence="2">
    <location>
        <begin position="1"/>
        <end position="23"/>
    </location>
</feature>
<feature type="domain" description="HupH hydrogenase expression protein C-terminal" evidence="3">
    <location>
        <begin position="165"/>
        <end position="282"/>
    </location>
</feature>
<organism evidence="4 5">
    <name type="scientific">Azotobacter chroococcum NCIMB 8003</name>
    <dbReference type="NCBI Taxonomy" id="1328314"/>
    <lineage>
        <taxon>Bacteria</taxon>
        <taxon>Pseudomonadati</taxon>
        <taxon>Pseudomonadota</taxon>
        <taxon>Gammaproteobacteria</taxon>
        <taxon>Pseudomonadales</taxon>
        <taxon>Pseudomonadaceae</taxon>
        <taxon>Azotobacter</taxon>
    </lineage>
</organism>
<reference evidence="4 5" key="1">
    <citation type="journal article" date="2015" name="PLoS ONE">
        <title>Azotobacter Genomes: The Genome of Azotobacter chroococcum NCIMB 8003 (ATCC 4412).</title>
        <authorList>
            <person name="Robson R.L."/>
            <person name="Jones R."/>
            <person name="Robson R.M."/>
            <person name="Schwartz A."/>
            <person name="Richardson T.H."/>
        </authorList>
    </citation>
    <scope>NUCLEOTIDE SEQUENCE [LARGE SCALE GENOMIC DNA]</scope>
    <source>
        <strain evidence="4 5">NCIMB 8003</strain>
    </source>
</reference>
<gene>
    <name evidence="4" type="primary">hoxQ</name>
    <name evidence="4" type="ORF">Achr_39150</name>
</gene>
<dbReference type="EMBL" id="CP010415">
    <property type="protein sequence ID" value="AJE23301.1"/>
    <property type="molecule type" value="Genomic_DNA"/>
</dbReference>
<dbReference type="GO" id="GO:0003677">
    <property type="term" value="F:DNA binding"/>
    <property type="evidence" value="ECO:0007669"/>
    <property type="project" value="UniProtKB-KW"/>
</dbReference>